<gene>
    <name evidence="2" type="ORF">M404DRAFT_927022</name>
</gene>
<feature type="region of interest" description="Disordered" evidence="1">
    <location>
        <begin position="134"/>
        <end position="156"/>
    </location>
</feature>
<organism evidence="2 3">
    <name type="scientific">Pisolithus tinctorius Marx 270</name>
    <dbReference type="NCBI Taxonomy" id="870435"/>
    <lineage>
        <taxon>Eukaryota</taxon>
        <taxon>Fungi</taxon>
        <taxon>Dikarya</taxon>
        <taxon>Basidiomycota</taxon>
        <taxon>Agaricomycotina</taxon>
        <taxon>Agaricomycetes</taxon>
        <taxon>Agaricomycetidae</taxon>
        <taxon>Boletales</taxon>
        <taxon>Sclerodermatineae</taxon>
        <taxon>Pisolithaceae</taxon>
        <taxon>Pisolithus</taxon>
    </lineage>
</organism>
<name>A0A0C3II77_PISTI</name>
<dbReference type="EMBL" id="KN832041">
    <property type="protein sequence ID" value="KIN96732.1"/>
    <property type="molecule type" value="Genomic_DNA"/>
</dbReference>
<reference evidence="3" key="2">
    <citation type="submission" date="2015-01" db="EMBL/GenBank/DDBJ databases">
        <title>Evolutionary Origins and Diversification of the Mycorrhizal Mutualists.</title>
        <authorList>
            <consortium name="DOE Joint Genome Institute"/>
            <consortium name="Mycorrhizal Genomics Consortium"/>
            <person name="Kohler A."/>
            <person name="Kuo A."/>
            <person name="Nagy L.G."/>
            <person name="Floudas D."/>
            <person name="Copeland A."/>
            <person name="Barry K.W."/>
            <person name="Cichocki N."/>
            <person name="Veneault-Fourrey C."/>
            <person name="LaButti K."/>
            <person name="Lindquist E.A."/>
            <person name="Lipzen A."/>
            <person name="Lundell T."/>
            <person name="Morin E."/>
            <person name="Murat C."/>
            <person name="Riley R."/>
            <person name="Ohm R."/>
            <person name="Sun H."/>
            <person name="Tunlid A."/>
            <person name="Henrissat B."/>
            <person name="Grigoriev I.V."/>
            <person name="Hibbett D.S."/>
            <person name="Martin F."/>
        </authorList>
    </citation>
    <scope>NUCLEOTIDE SEQUENCE [LARGE SCALE GENOMIC DNA]</scope>
    <source>
        <strain evidence="3">Marx 270</strain>
    </source>
</reference>
<sequence>MQLVAKYTENIHVLSVWKVRQKEKNYTSPFIMECQAETTPFLAVEIHIIVRDMLQNTHEPEERQCTLYAADHYSVPRCDVQCTLSVKTHSQSHHCHWHPHRRHTSGACHCAWFSSTHPTMCFQVVCMVMHSVRSGKPQPTESQRRSMHVTGASGPV</sequence>
<keyword evidence="3" id="KW-1185">Reference proteome</keyword>
<proteinExistence type="predicted"/>
<evidence type="ECO:0000313" key="3">
    <source>
        <dbReference type="Proteomes" id="UP000054217"/>
    </source>
</evidence>
<dbReference type="HOGENOM" id="CLU_1687405_0_0_1"/>
<dbReference type="AlphaFoldDB" id="A0A0C3II77"/>
<evidence type="ECO:0000313" key="2">
    <source>
        <dbReference type="EMBL" id="KIN96732.1"/>
    </source>
</evidence>
<dbReference type="InParanoid" id="A0A0C3II77"/>
<protein>
    <submittedName>
        <fullName evidence="2">Uncharacterized protein</fullName>
    </submittedName>
</protein>
<dbReference type="Proteomes" id="UP000054217">
    <property type="component" value="Unassembled WGS sequence"/>
</dbReference>
<accession>A0A0C3II77</accession>
<reference evidence="2 3" key="1">
    <citation type="submission" date="2014-04" db="EMBL/GenBank/DDBJ databases">
        <authorList>
            <consortium name="DOE Joint Genome Institute"/>
            <person name="Kuo A."/>
            <person name="Kohler A."/>
            <person name="Costa M.D."/>
            <person name="Nagy L.G."/>
            <person name="Floudas D."/>
            <person name="Copeland A."/>
            <person name="Barry K.W."/>
            <person name="Cichocki N."/>
            <person name="Veneault-Fourrey C."/>
            <person name="LaButti K."/>
            <person name="Lindquist E.A."/>
            <person name="Lipzen A."/>
            <person name="Lundell T."/>
            <person name="Morin E."/>
            <person name="Murat C."/>
            <person name="Sun H."/>
            <person name="Tunlid A."/>
            <person name="Henrissat B."/>
            <person name="Grigoriev I.V."/>
            <person name="Hibbett D.S."/>
            <person name="Martin F."/>
            <person name="Nordberg H.P."/>
            <person name="Cantor M.N."/>
            <person name="Hua S.X."/>
        </authorList>
    </citation>
    <scope>NUCLEOTIDE SEQUENCE [LARGE SCALE GENOMIC DNA]</scope>
    <source>
        <strain evidence="2 3">Marx 270</strain>
    </source>
</reference>
<evidence type="ECO:0000256" key="1">
    <source>
        <dbReference type="SAM" id="MobiDB-lite"/>
    </source>
</evidence>